<protein>
    <submittedName>
        <fullName evidence="2">Uncharacterized protein</fullName>
    </submittedName>
</protein>
<keyword evidence="3" id="KW-1185">Reference proteome</keyword>
<evidence type="ECO:0000256" key="1">
    <source>
        <dbReference type="SAM" id="MobiDB-lite"/>
    </source>
</evidence>
<reference evidence="2" key="1">
    <citation type="journal article" date="2023" name="GigaByte">
        <title>Genome assembly of the bearded iris, Iris pallida Lam.</title>
        <authorList>
            <person name="Bruccoleri R.E."/>
            <person name="Oakeley E.J."/>
            <person name="Faust A.M.E."/>
            <person name="Altorfer M."/>
            <person name="Dessus-Babus S."/>
            <person name="Burckhardt D."/>
            <person name="Oertli M."/>
            <person name="Naumann U."/>
            <person name="Petersen F."/>
            <person name="Wong J."/>
        </authorList>
    </citation>
    <scope>NUCLEOTIDE SEQUENCE</scope>
    <source>
        <strain evidence="2">GSM-AAB239-AS_SAM_17_03QT</strain>
    </source>
</reference>
<evidence type="ECO:0000313" key="3">
    <source>
        <dbReference type="Proteomes" id="UP001140949"/>
    </source>
</evidence>
<feature type="compositionally biased region" description="Basic residues" evidence="1">
    <location>
        <begin position="65"/>
        <end position="77"/>
    </location>
</feature>
<dbReference type="EMBL" id="JANAVB010029530">
    <property type="protein sequence ID" value="KAJ6814902.1"/>
    <property type="molecule type" value="Genomic_DNA"/>
</dbReference>
<sequence length="120" mass="13725">MCRQTRHNKSNPIPHQPHQHPTSSTSFPAINSTPANSTPRHHRSLPKLLCGRQLPDATTSIATRPRPRRQHNHHRINNGRGKTLTYPRLQSSRVHLALRRSNSPRHGCSTARNRFLHPQV</sequence>
<feature type="region of interest" description="Disordered" evidence="1">
    <location>
        <begin position="1"/>
        <end position="85"/>
    </location>
</feature>
<dbReference type="AlphaFoldDB" id="A0AAX6FEU1"/>
<dbReference type="Proteomes" id="UP001140949">
    <property type="component" value="Unassembled WGS sequence"/>
</dbReference>
<gene>
    <name evidence="2" type="ORF">M6B38_138755</name>
</gene>
<reference evidence="2" key="2">
    <citation type="submission" date="2023-04" db="EMBL/GenBank/DDBJ databases">
        <authorList>
            <person name="Bruccoleri R.E."/>
            <person name="Oakeley E.J."/>
            <person name="Faust A.-M."/>
            <person name="Dessus-Babus S."/>
            <person name="Altorfer M."/>
            <person name="Burckhardt D."/>
            <person name="Oertli M."/>
            <person name="Naumann U."/>
            <person name="Petersen F."/>
            <person name="Wong J."/>
        </authorList>
    </citation>
    <scope>NUCLEOTIDE SEQUENCE</scope>
    <source>
        <strain evidence="2">GSM-AAB239-AS_SAM_17_03QT</strain>
        <tissue evidence="2">Leaf</tissue>
    </source>
</reference>
<evidence type="ECO:0000313" key="2">
    <source>
        <dbReference type="EMBL" id="KAJ6814902.1"/>
    </source>
</evidence>
<comment type="caution">
    <text evidence="2">The sequence shown here is derived from an EMBL/GenBank/DDBJ whole genome shotgun (WGS) entry which is preliminary data.</text>
</comment>
<accession>A0AAX6FEU1</accession>
<proteinExistence type="predicted"/>
<organism evidence="2 3">
    <name type="scientific">Iris pallida</name>
    <name type="common">Sweet iris</name>
    <dbReference type="NCBI Taxonomy" id="29817"/>
    <lineage>
        <taxon>Eukaryota</taxon>
        <taxon>Viridiplantae</taxon>
        <taxon>Streptophyta</taxon>
        <taxon>Embryophyta</taxon>
        <taxon>Tracheophyta</taxon>
        <taxon>Spermatophyta</taxon>
        <taxon>Magnoliopsida</taxon>
        <taxon>Liliopsida</taxon>
        <taxon>Asparagales</taxon>
        <taxon>Iridaceae</taxon>
        <taxon>Iridoideae</taxon>
        <taxon>Irideae</taxon>
        <taxon>Iris</taxon>
    </lineage>
</organism>
<feature type="compositionally biased region" description="Polar residues" evidence="1">
    <location>
        <begin position="19"/>
        <end position="38"/>
    </location>
</feature>
<name>A0AAX6FEU1_IRIPA</name>